<keyword evidence="3 6" id="KW-0812">Transmembrane</keyword>
<evidence type="ECO:0000256" key="6">
    <source>
        <dbReference type="SAM" id="Phobius"/>
    </source>
</evidence>
<dbReference type="SMART" id="SM01398">
    <property type="entry name" value="Cornichon"/>
    <property type="match status" value="1"/>
</dbReference>
<evidence type="ECO:0000313" key="8">
    <source>
        <dbReference type="Proteomes" id="UP000198287"/>
    </source>
</evidence>
<sequence>MIFNETILFIVSMILTGVLLFLFVYYIITLSDLECDYINAQQCCHRLNMVIEKVKRFLGSSQLYYKLNLWLKWNIPAVVGQGIVTVCFLLHGWFLLFTLNLPMASWSSYQVLKIPSGNLGLYDPMEIHNRGQLKNHMRDVLIKMAFHLVAFFVYLYCMIVSMLKTDPIPGSQPSGEFDEF</sequence>
<dbReference type="OrthoDB" id="8775810at2759"/>
<dbReference type="OMA" id="HKKECFI"/>
<keyword evidence="5 6" id="KW-0472">Membrane</keyword>
<feature type="transmembrane region" description="Helical" evidence="6">
    <location>
        <begin position="7"/>
        <end position="28"/>
    </location>
</feature>
<evidence type="ECO:0000313" key="7">
    <source>
        <dbReference type="EMBL" id="OXA58757.1"/>
    </source>
</evidence>
<evidence type="ECO:0000256" key="1">
    <source>
        <dbReference type="ARBA" id="ARBA00004141"/>
    </source>
</evidence>
<accession>A0A226ENQ6</accession>
<reference evidence="7 8" key="1">
    <citation type="submission" date="2015-12" db="EMBL/GenBank/DDBJ databases">
        <title>The genome of Folsomia candida.</title>
        <authorList>
            <person name="Faddeeva A."/>
            <person name="Derks M.F."/>
            <person name="Anvar Y."/>
            <person name="Smit S."/>
            <person name="Van Straalen N."/>
            <person name="Roelofs D."/>
        </authorList>
    </citation>
    <scope>NUCLEOTIDE SEQUENCE [LARGE SCALE GENOMIC DNA]</scope>
    <source>
        <strain evidence="7 8">VU population</strain>
        <tissue evidence="7">Whole body</tissue>
    </source>
</reference>
<name>A0A226ENQ6_FOLCA</name>
<evidence type="ECO:0000256" key="3">
    <source>
        <dbReference type="ARBA" id="ARBA00022692"/>
    </source>
</evidence>
<evidence type="ECO:0000256" key="5">
    <source>
        <dbReference type="ARBA" id="ARBA00023136"/>
    </source>
</evidence>
<dbReference type="InterPro" id="IPR003377">
    <property type="entry name" value="Cornichon"/>
</dbReference>
<dbReference type="GO" id="GO:0016020">
    <property type="term" value="C:membrane"/>
    <property type="evidence" value="ECO:0007669"/>
    <property type="project" value="UniProtKB-SubCell"/>
</dbReference>
<comment type="similarity">
    <text evidence="2">Belongs to the cornichon family.</text>
</comment>
<comment type="caution">
    <text evidence="7">The sequence shown here is derived from an EMBL/GenBank/DDBJ whole genome shotgun (WGS) entry which is preliminary data.</text>
</comment>
<protein>
    <submittedName>
        <fullName evidence="7">Protein cornichon 4</fullName>
    </submittedName>
</protein>
<evidence type="ECO:0000256" key="2">
    <source>
        <dbReference type="ARBA" id="ARBA00010095"/>
    </source>
</evidence>
<keyword evidence="8" id="KW-1185">Reference proteome</keyword>
<keyword evidence="4 6" id="KW-1133">Transmembrane helix</keyword>
<feature type="transmembrane region" description="Helical" evidence="6">
    <location>
        <begin position="73"/>
        <end position="97"/>
    </location>
</feature>
<dbReference type="EMBL" id="LNIX01000003">
    <property type="protein sequence ID" value="OXA58757.1"/>
    <property type="molecule type" value="Genomic_DNA"/>
</dbReference>
<organism evidence="7 8">
    <name type="scientific">Folsomia candida</name>
    <name type="common">Springtail</name>
    <dbReference type="NCBI Taxonomy" id="158441"/>
    <lineage>
        <taxon>Eukaryota</taxon>
        <taxon>Metazoa</taxon>
        <taxon>Ecdysozoa</taxon>
        <taxon>Arthropoda</taxon>
        <taxon>Hexapoda</taxon>
        <taxon>Collembola</taxon>
        <taxon>Entomobryomorpha</taxon>
        <taxon>Isotomoidea</taxon>
        <taxon>Isotomidae</taxon>
        <taxon>Proisotominae</taxon>
        <taxon>Folsomia</taxon>
    </lineage>
</organism>
<dbReference type="GO" id="GO:0016192">
    <property type="term" value="P:vesicle-mediated transport"/>
    <property type="evidence" value="ECO:0007669"/>
    <property type="project" value="InterPro"/>
</dbReference>
<evidence type="ECO:0000256" key="4">
    <source>
        <dbReference type="ARBA" id="ARBA00022989"/>
    </source>
</evidence>
<gene>
    <name evidence="7" type="ORF">Fcan01_07425</name>
</gene>
<dbReference type="Pfam" id="PF03311">
    <property type="entry name" value="Cornichon"/>
    <property type="match status" value="2"/>
</dbReference>
<dbReference type="STRING" id="158441.A0A226ENQ6"/>
<comment type="subcellular location">
    <subcellularLocation>
        <location evidence="1">Membrane</location>
        <topology evidence="1">Multi-pass membrane protein</topology>
    </subcellularLocation>
</comment>
<proteinExistence type="inferred from homology"/>
<dbReference type="PANTHER" id="PTHR12290">
    <property type="entry name" value="CORNICHON-RELATED"/>
    <property type="match status" value="1"/>
</dbReference>
<feature type="transmembrane region" description="Helical" evidence="6">
    <location>
        <begin position="140"/>
        <end position="163"/>
    </location>
</feature>
<dbReference type="Proteomes" id="UP000198287">
    <property type="component" value="Unassembled WGS sequence"/>
</dbReference>
<dbReference type="AlphaFoldDB" id="A0A226ENQ6"/>